<feature type="region of interest" description="Disordered" evidence="1">
    <location>
        <begin position="115"/>
        <end position="208"/>
    </location>
</feature>
<organism evidence="2 3">
    <name type="scientific">Periconia macrospinosa</name>
    <dbReference type="NCBI Taxonomy" id="97972"/>
    <lineage>
        <taxon>Eukaryota</taxon>
        <taxon>Fungi</taxon>
        <taxon>Dikarya</taxon>
        <taxon>Ascomycota</taxon>
        <taxon>Pezizomycotina</taxon>
        <taxon>Dothideomycetes</taxon>
        <taxon>Pleosporomycetidae</taxon>
        <taxon>Pleosporales</taxon>
        <taxon>Massarineae</taxon>
        <taxon>Periconiaceae</taxon>
        <taxon>Periconia</taxon>
    </lineage>
</organism>
<reference evidence="2 3" key="1">
    <citation type="journal article" date="2018" name="Sci. Rep.">
        <title>Comparative genomics provides insights into the lifestyle and reveals functional heterogeneity of dark septate endophytic fungi.</title>
        <authorList>
            <person name="Knapp D.G."/>
            <person name="Nemeth J.B."/>
            <person name="Barry K."/>
            <person name="Hainaut M."/>
            <person name="Henrissat B."/>
            <person name="Johnson J."/>
            <person name="Kuo A."/>
            <person name="Lim J.H.P."/>
            <person name="Lipzen A."/>
            <person name="Nolan M."/>
            <person name="Ohm R.A."/>
            <person name="Tamas L."/>
            <person name="Grigoriev I.V."/>
            <person name="Spatafora J.W."/>
            <person name="Nagy L.G."/>
            <person name="Kovacs G.M."/>
        </authorList>
    </citation>
    <scope>NUCLEOTIDE SEQUENCE [LARGE SCALE GENOMIC DNA]</scope>
    <source>
        <strain evidence="2 3">DSE2036</strain>
    </source>
</reference>
<accession>A0A2V1D6Z6</accession>
<gene>
    <name evidence="2" type="ORF">DM02DRAFT_694871</name>
</gene>
<proteinExistence type="predicted"/>
<protein>
    <submittedName>
        <fullName evidence="2">Uncharacterized protein</fullName>
    </submittedName>
</protein>
<evidence type="ECO:0000313" key="2">
    <source>
        <dbReference type="EMBL" id="PVH93832.1"/>
    </source>
</evidence>
<evidence type="ECO:0000313" key="3">
    <source>
        <dbReference type="Proteomes" id="UP000244855"/>
    </source>
</evidence>
<feature type="compositionally biased region" description="Polar residues" evidence="1">
    <location>
        <begin position="120"/>
        <end position="134"/>
    </location>
</feature>
<keyword evidence="3" id="KW-1185">Reference proteome</keyword>
<dbReference type="AlphaFoldDB" id="A0A2V1D6Z6"/>
<sequence length="208" mass="23715">MDPLQEIRLAVASAQQEYHANSKFKSDALKRLLNAVSEIETPTTSQAPSISLINRERYYMRLIYDIATEKPKGYEKSIQKLAQRLYDDLQDEIGEHEPHVWQPSGDRLNQDQEMKDNESFTRSVHTTSTITSQEARGMDDVGPLSDSHYPNTEFPIDDDIQQLYEEKKGLEEDENLHEGAVTDGMKLSTSGDVQNEDAENEGLEEHEN</sequence>
<dbReference type="EMBL" id="KZ805565">
    <property type="protein sequence ID" value="PVH93832.1"/>
    <property type="molecule type" value="Genomic_DNA"/>
</dbReference>
<evidence type="ECO:0000256" key="1">
    <source>
        <dbReference type="SAM" id="MobiDB-lite"/>
    </source>
</evidence>
<name>A0A2V1D6Z6_9PLEO</name>
<dbReference type="Proteomes" id="UP000244855">
    <property type="component" value="Unassembled WGS sequence"/>
</dbReference>